<evidence type="ECO:0000256" key="8">
    <source>
        <dbReference type="SAM" id="MobiDB-lite"/>
    </source>
</evidence>
<dbReference type="Proteomes" id="UP001236014">
    <property type="component" value="Chromosome"/>
</dbReference>
<accession>A0A9Y2I8I7</accession>
<dbReference type="EC" id="6.3.4.5" evidence="2"/>
<keyword evidence="4" id="KW-0436">Ligase</keyword>
<dbReference type="GO" id="GO:0006526">
    <property type="term" value="P:L-arginine biosynthetic process"/>
    <property type="evidence" value="ECO:0007669"/>
    <property type="project" value="UniProtKB-KW"/>
</dbReference>
<protein>
    <recommendedName>
        <fullName evidence="2">argininosuccinate synthase</fullName>
        <ecNumber evidence="2">6.3.4.5</ecNumber>
    </recommendedName>
</protein>
<evidence type="ECO:0000259" key="9">
    <source>
        <dbReference type="Pfam" id="PF00764"/>
    </source>
</evidence>
<dbReference type="InterPro" id="IPR048267">
    <property type="entry name" value="Arginosuc_syn_N"/>
</dbReference>
<evidence type="ECO:0000256" key="3">
    <source>
        <dbReference type="ARBA" id="ARBA00022571"/>
    </source>
</evidence>
<keyword evidence="5" id="KW-0028">Amino-acid biosynthesis</keyword>
<evidence type="ECO:0000256" key="4">
    <source>
        <dbReference type="ARBA" id="ARBA00022598"/>
    </source>
</evidence>
<keyword evidence="3" id="KW-0055">Arginine biosynthesis</keyword>
<dbReference type="GO" id="GO:0004055">
    <property type="term" value="F:argininosuccinate synthase activity"/>
    <property type="evidence" value="ECO:0007669"/>
    <property type="project" value="UniProtKB-EC"/>
</dbReference>
<evidence type="ECO:0000256" key="1">
    <source>
        <dbReference type="ARBA" id="ARBA00004967"/>
    </source>
</evidence>
<dbReference type="InterPro" id="IPR048268">
    <property type="entry name" value="Arginosuc_syn_C"/>
</dbReference>
<evidence type="ECO:0000313" key="12">
    <source>
        <dbReference type="Proteomes" id="UP001236014"/>
    </source>
</evidence>
<evidence type="ECO:0000256" key="5">
    <source>
        <dbReference type="ARBA" id="ARBA00022605"/>
    </source>
</evidence>
<dbReference type="InterPro" id="IPR024074">
    <property type="entry name" value="AS_cat/multimer_dom_body"/>
</dbReference>
<sequence>MTTVLAYAGGTAALARLARETDVVTVSVDLGAGDVDLTALRERALAAGAAEAIVVDARAEFANQHCLPALQANALLYDRYPLVGSLARPLIEKHVTAIARAHDAEVVWPREQGGKLSPDRTLWGRAVVVTDPDPWHGPGDVFAYTEDAAVNIDAPDEAVITFDRGVPVAVDGETVTVAEAVLRLGHRAGAHGVGRFDLAMDNREIYEAPGAWVLITAHQELENLTLDRDLARFKRSVDRRWTELVHDGLWSSPLREPLDAFVRHSQEHVCGDVRLVFHGGTAVVTGRRGEEPAGRGRHLHPVGRRYRPLTGQEHPDHPTHRAS</sequence>
<dbReference type="InterPro" id="IPR014729">
    <property type="entry name" value="Rossmann-like_a/b/a_fold"/>
</dbReference>
<keyword evidence="12" id="KW-1185">Reference proteome</keyword>
<dbReference type="RefSeq" id="WP_285966058.1">
    <property type="nucleotide sequence ID" value="NZ_CP127294.1"/>
</dbReference>
<feature type="domain" description="Arginosuccinate synthase-like N-terminal" evidence="9">
    <location>
        <begin position="3"/>
        <end position="107"/>
    </location>
</feature>
<feature type="compositionally biased region" description="Basic residues" evidence="8">
    <location>
        <begin position="295"/>
        <end position="307"/>
    </location>
</feature>
<evidence type="ECO:0000256" key="7">
    <source>
        <dbReference type="ARBA" id="ARBA00022840"/>
    </source>
</evidence>
<dbReference type="Gene3D" id="3.40.50.620">
    <property type="entry name" value="HUPs"/>
    <property type="match status" value="1"/>
</dbReference>
<dbReference type="GO" id="GO:0005524">
    <property type="term" value="F:ATP binding"/>
    <property type="evidence" value="ECO:0007669"/>
    <property type="project" value="UniProtKB-KW"/>
</dbReference>
<dbReference type="SUPFAM" id="SSF52402">
    <property type="entry name" value="Adenine nucleotide alpha hydrolases-like"/>
    <property type="match status" value="1"/>
</dbReference>
<dbReference type="Pfam" id="PF20979">
    <property type="entry name" value="Arginosuc_syn_C"/>
    <property type="match status" value="1"/>
</dbReference>
<feature type="compositionally biased region" description="Basic and acidic residues" evidence="8">
    <location>
        <begin position="313"/>
        <end position="323"/>
    </location>
</feature>
<evidence type="ECO:0000256" key="2">
    <source>
        <dbReference type="ARBA" id="ARBA00012286"/>
    </source>
</evidence>
<proteinExistence type="predicted"/>
<dbReference type="SUPFAM" id="SSF69864">
    <property type="entry name" value="Argininosuccinate synthetase, C-terminal domain"/>
    <property type="match status" value="1"/>
</dbReference>
<dbReference type="AlphaFoldDB" id="A0A9Y2I8I7"/>
<dbReference type="EMBL" id="CP127294">
    <property type="protein sequence ID" value="WIX75284.1"/>
    <property type="molecule type" value="Genomic_DNA"/>
</dbReference>
<dbReference type="GO" id="GO:0005737">
    <property type="term" value="C:cytoplasm"/>
    <property type="evidence" value="ECO:0007669"/>
    <property type="project" value="TreeGrafter"/>
</dbReference>
<dbReference type="GO" id="GO:0000050">
    <property type="term" value="P:urea cycle"/>
    <property type="evidence" value="ECO:0007669"/>
    <property type="project" value="TreeGrafter"/>
</dbReference>
<feature type="domain" description="Arginosuccinate synthase C-terminal" evidence="10">
    <location>
        <begin position="117"/>
        <end position="290"/>
    </location>
</feature>
<organism evidence="11 12">
    <name type="scientific">Amycolatopsis carbonis</name>
    <dbReference type="NCBI Taxonomy" id="715471"/>
    <lineage>
        <taxon>Bacteria</taxon>
        <taxon>Bacillati</taxon>
        <taxon>Actinomycetota</taxon>
        <taxon>Actinomycetes</taxon>
        <taxon>Pseudonocardiales</taxon>
        <taxon>Pseudonocardiaceae</taxon>
        <taxon>Amycolatopsis</taxon>
    </lineage>
</organism>
<dbReference type="Gene3D" id="3.90.1260.10">
    <property type="entry name" value="Argininosuccinate synthetase, chain A, domain 2"/>
    <property type="match status" value="2"/>
</dbReference>
<name>A0A9Y2I8I7_9PSEU</name>
<keyword evidence="6" id="KW-0547">Nucleotide-binding</keyword>
<keyword evidence="7" id="KW-0067">ATP-binding</keyword>
<dbReference type="InterPro" id="IPR001518">
    <property type="entry name" value="Arginosuc_synth"/>
</dbReference>
<dbReference type="Pfam" id="PF00764">
    <property type="entry name" value="Arginosuc_synth"/>
    <property type="match status" value="1"/>
</dbReference>
<evidence type="ECO:0000259" key="10">
    <source>
        <dbReference type="Pfam" id="PF20979"/>
    </source>
</evidence>
<reference evidence="11 12" key="1">
    <citation type="submission" date="2023-06" db="EMBL/GenBank/DDBJ databases">
        <authorList>
            <person name="Oyuntsetseg B."/>
            <person name="Kim S.B."/>
        </authorList>
    </citation>
    <scope>NUCLEOTIDE SEQUENCE [LARGE SCALE GENOMIC DNA]</scope>
    <source>
        <strain evidence="11 12">2-15</strain>
    </source>
</reference>
<dbReference type="GO" id="GO:0000053">
    <property type="term" value="P:argininosuccinate metabolic process"/>
    <property type="evidence" value="ECO:0007669"/>
    <property type="project" value="TreeGrafter"/>
</dbReference>
<feature type="region of interest" description="Disordered" evidence="8">
    <location>
        <begin position="286"/>
        <end position="323"/>
    </location>
</feature>
<comment type="pathway">
    <text evidence="1">Amino-acid biosynthesis; L-arginine biosynthesis; L-arginine from L-ornithine and carbamoyl phosphate: step 2/3.</text>
</comment>
<evidence type="ECO:0000313" key="11">
    <source>
        <dbReference type="EMBL" id="WIX75284.1"/>
    </source>
</evidence>
<gene>
    <name evidence="11" type="ORF">QRX50_27545</name>
</gene>
<dbReference type="PANTHER" id="PTHR11587:SF2">
    <property type="entry name" value="ARGININOSUCCINATE SYNTHASE"/>
    <property type="match status" value="1"/>
</dbReference>
<dbReference type="PANTHER" id="PTHR11587">
    <property type="entry name" value="ARGININOSUCCINATE SYNTHASE"/>
    <property type="match status" value="1"/>
</dbReference>
<dbReference type="KEGG" id="acab:QRX50_27545"/>
<evidence type="ECO:0000256" key="6">
    <source>
        <dbReference type="ARBA" id="ARBA00022741"/>
    </source>
</evidence>